<feature type="compositionally biased region" description="Basic and acidic residues" evidence="5">
    <location>
        <begin position="1"/>
        <end position="10"/>
    </location>
</feature>
<keyword evidence="1" id="KW-1003">Cell membrane</keyword>
<dbReference type="EMBL" id="CP004353">
    <property type="protein sequence ID" value="AHI23062.1"/>
    <property type="molecule type" value="Genomic_DNA"/>
</dbReference>
<organism evidence="8 9">
    <name type="scientific">Corynebacterium vitaeruminis DSM 20294</name>
    <dbReference type="NCBI Taxonomy" id="1224164"/>
    <lineage>
        <taxon>Bacteria</taxon>
        <taxon>Bacillati</taxon>
        <taxon>Actinomycetota</taxon>
        <taxon>Actinomycetes</taxon>
        <taxon>Mycobacteriales</taxon>
        <taxon>Corynebacteriaceae</taxon>
        <taxon>Corynebacterium</taxon>
    </lineage>
</organism>
<evidence type="ECO:0000256" key="2">
    <source>
        <dbReference type="ARBA" id="ARBA00022692"/>
    </source>
</evidence>
<evidence type="ECO:0000259" key="7">
    <source>
        <dbReference type="Pfam" id="PF06305"/>
    </source>
</evidence>
<evidence type="ECO:0000313" key="8">
    <source>
        <dbReference type="EMBL" id="AHI23062.1"/>
    </source>
</evidence>
<protein>
    <recommendedName>
        <fullName evidence="7">Lipopolysaccharide assembly protein A domain-containing protein</fullName>
    </recommendedName>
</protein>
<dbReference type="Proteomes" id="UP000019222">
    <property type="component" value="Chromosome"/>
</dbReference>
<sequence>MPKNDSHENEVQLPETTVSAEPTPETELVPAPLPSEASNAPVSVPATTDAPTTPEKPKVKSTFAGGAWLALIVGALLLIVLLVFILQNQQAVALSFFNLHISLPAGVGFLLAAIIGALIMALVGGVRMFQLRRQIKKRR</sequence>
<feature type="region of interest" description="Disordered" evidence="5">
    <location>
        <begin position="1"/>
        <end position="58"/>
    </location>
</feature>
<evidence type="ECO:0000256" key="6">
    <source>
        <dbReference type="SAM" id="Phobius"/>
    </source>
</evidence>
<dbReference type="PATRIC" id="fig|1224164.3.peg.1691"/>
<dbReference type="STRING" id="1224164.B843_08385"/>
<dbReference type="AlphaFoldDB" id="W5Y1J2"/>
<dbReference type="InterPro" id="IPR010445">
    <property type="entry name" value="LapA_dom"/>
</dbReference>
<keyword evidence="2 6" id="KW-0812">Transmembrane</keyword>
<evidence type="ECO:0000256" key="3">
    <source>
        <dbReference type="ARBA" id="ARBA00022989"/>
    </source>
</evidence>
<dbReference type="eggNOG" id="COG5416">
    <property type="taxonomic scope" value="Bacteria"/>
</dbReference>
<dbReference type="KEGG" id="cvt:B843_08385"/>
<gene>
    <name evidence="8" type="ORF">B843_08385</name>
</gene>
<dbReference type="GO" id="GO:0005886">
    <property type="term" value="C:plasma membrane"/>
    <property type="evidence" value="ECO:0007669"/>
    <property type="project" value="InterPro"/>
</dbReference>
<dbReference type="HOGENOM" id="CLU_134414_1_1_11"/>
<name>W5Y1J2_9CORY</name>
<reference evidence="8 9" key="1">
    <citation type="submission" date="2013-02" db="EMBL/GenBank/DDBJ databases">
        <title>The complete genome sequence of Corynebacterium vitaeruminis DSM 20294.</title>
        <authorList>
            <person name="Ruckert C."/>
            <person name="Albersmeier A."/>
            <person name="Kalinowski J."/>
        </authorList>
    </citation>
    <scope>NUCLEOTIDE SEQUENCE [LARGE SCALE GENOMIC DNA]</scope>
    <source>
        <strain evidence="9">ATCC 10234</strain>
    </source>
</reference>
<evidence type="ECO:0000256" key="5">
    <source>
        <dbReference type="SAM" id="MobiDB-lite"/>
    </source>
</evidence>
<accession>W5Y1J2</accession>
<feature type="transmembrane region" description="Helical" evidence="6">
    <location>
        <begin position="66"/>
        <end position="86"/>
    </location>
</feature>
<keyword evidence="9" id="KW-1185">Reference proteome</keyword>
<keyword evidence="4 6" id="KW-0472">Membrane</keyword>
<feature type="transmembrane region" description="Helical" evidence="6">
    <location>
        <begin position="106"/>
        <end position="129"/>
    </location>
</feature>
<proteinExistence type="predicted"/>
<dbReference type="RefSeq" id="WP_025253079.1">
    <property type="nucleotide sequence ID" value="NZ_CP004353.1"/>
</dbReference>
<evidence type="ECO:0000256" key="1">
    <source>
        <dbReference type="ARBA" id="ARBA00022475"/>
    </source>
</evidence>
<dbReference type="Pfam" id="PF06305">
    <property type="entry name" value="LapA_dom"/>
    <property type="match status" value="1"/>
</dbReference>
<feature type="domain" description="Lipopolysaccharide assembly protein A" evidence="7">
    <location>
        <begin position="87"/>
        <end position="138"/>
    </location>
</feature>
<evidence type="ECO:0000313" key="9">
    <source>
        <dbReference type="Proteomes" id="UP000019222"/>
    </source>
</evidence>
<evidence type="ECO:0000256" key="4">
    <source>
        <dbReference type="ARBA" id="ARBA00023136"/>
    </source>
</evidence>
<feature type="compositionally biased region" description="Polar residues" evidence="5">
    <location>
        <begin position="36"/>
        <end position="51"/>
    </location>
</feature>
<keyword evidence="3 6" id="KW-1133">Transmembrane helix</keyword>